<evidence type="ECO:0000313" key="2">
    <source>
        <dbReference type="Proteomes" id="UP000287502"/>
    </source>
</evidence>
<name>A0A410K1A2_9BACT</name>
<dbReference type="EMBL" id="CP035108">
    <property type="protein sequence ID" value="QAR34095.1"/>
    <property type="molecule type" value="Genomic_DNA"/>
</dbReference>
<dbReference type="KEGG" id="gtl:EP073_11980"/>
<keyword evidence="2" id="KW-1185">Reference proteome</keyword>
<organism evidence="1 2">
    <name type="scientific">Geovibrio thiophilus</name>
    <dbReference type="NCBI Taxonomy" id="139438"/>
    <lineage>
        <taxon>Bacteria</taxon>
        <taxon>Pseudomonadati</taxon>
        <taxon>Deferribacterota</taxon>
        <taxon>Deferribacteres</taxon>
        <taxon>Deferribacterales</taxon>
        <taxon>Geovibrionaceae</taxon>
        <taxon>Geovibrio</taxon>
    </lineage>
</organism>
<dbReference type="AlphaFoldDB" id="A0A410K1A2"/>
<protein>
    <submittedName>
        <fullName evidence="1">Uncharacterized protein</fullName>
    </submittedName>
</protein>
<dbReference type="Proteomes" id="UP000287502">
    <property type="component" value="Chromosome"/>
</dbReference>
<proteinExistence type="predicted"/>
<accession>A0A410K1A2</accession>
<evidence type="ECO:0000313" key="1">
    <source>
        <dbReference type="EMBL" id="QAR34095.1"/>
    </source>
</evidence>
<reference evidence="1 2" key="1">
    <citation type="submission" date="2019-01" db="EMBL/GenBank/DDBJ databases">
        <title>Geovibrio thiophilus DSM 11263, complete genome.</title>
        <authorList>
            <person name="Spring S."/>
            <person name="Bunk B."/>
            <person name="Sproer C."/>
        </authorList>
    </citation>
    <scope>NUCLEOTIDE SEQUENCE [LARGE SCALE GENOMIC DNA]</scope>
    <source>
        <strain evidence="1 2">DSM 11263</strain>
    </source>
</reference>
<gene>
    <name evidence="1" type="ORF">EP073_11980</name>
</gene>
<dbReference type="RefSeq" id="WP_128467400.1">
    <property type="nucleotide sequence ID" value="NZ_CP035108.1"/>
</dbReference>
<sequence length="69" mass="7322">MISILVKMFSGAMLGVAKAFLTEKIITMVVIGVLKELAASTKTAIDDRIVNEVAASLGMVDLGEVKKKL</sequence>